<dbReference type="InterPro" id="IPR013685">
    <property type="entry name" value="POTRA_FtsQ_type"/>
</dbReference>
<keyword evidence="7" id="KW-0131">Cell cycle</keyword>
<feature type="domain" description="POTRA" evidence="8">
    <location>
        <begin position="22"/>
        <end position="89"/>
    </location>
</feature>
<dbReference type="eggNOG" id="COG1589">
    <property type="taxonomic scope" value="Bacteria"/>
</dbReference>
<dbReference type="PANTHER" id="PTHR35851:SF1">
    <property type="entry name" value="CELL DIVISION PROTEIN FTSQ"/>
    <property type="match status" value="1"/>
</dbReference>
<keyword evidence="2" id="KW-1003">Cell membrane</keyword>
<accession>F2NML7</accession>
<dbReference type="EMBL" id="CP002630">
    <property type="protein sequence ID" value="AEB12187.1"/>
    <property type="molecule type" value="Genomic_DNA"/>
</dbReference>
<keyword evidence="5" id="KW-1133">Transmembrane helix</keyword>
<reference evidence="9 10" key="1">
    <citation type="journal article" date="2012" name="Stand. Genomic Sci.">
        <title>Complete genome sequence of the aerobic, heterotroph Marinithermus hydrothermalis type strain (T1(T)) from a deep-sea hydrothermal vent chimney.</title>
        <authorList>
            <person name="Copeland A."/>
            <person name="Gu W."/>
            <person name="Yasawong M."/>
            <person name="Lapidus A."/>
            <person name="Lucas S."/>
            <person name="Deshpande S."/>
            <person name="Pagani I."/>
            <person name="Tapia R."/>
            <person name="Cheng J.F."/>
            <person name="Goodwin L.A."/>
            <person name="Pitluck S."/>
            <person name="Liolios K."/>
            <person name="Ivanova N."/>
            <person name="Mavromatis K."/>
            <person name="Mikhailova N."/>
            <person name="Pati A."/>
            <person name="Chen A."/>
            <person name="Palaniappan K."/>
            <person name="Land M."/>
            <person name="Pan C."/>
            <person name="Brambilla E.M."/>
            <person name="Rohde M."/>
            <person name="Tindall B.J."/>
            <person name="Sikorski J."/>
            <person name="Goker M."/>
            <person name="Detter J.C."/>
            <person name="Bristow J."/>
            <person name="Eisen J.A."/>
            <person name="Markowitz V."/>
            <person name="Hugenholtz P."/>
            <person name="Kyrpides N.C."/>
            <person name="Klenk H.P."/>
            <person name="Woyke T."/>
        </authorList>
    </citation>
    <scope>NUCLEOTIDE SEQUENCE [LARGE SCALE GENOMIC DNA]</scope>
    <source>
        <strain evidence="10">DSM 14884 / JCM 11576 / T1</strain>
    </source>
</reference>
<keyword evidence="6" id="KW-0472">Membrane</keyword>
<protein>
    <submittedName>
        <fullName evidence="9">Polypeptide-transport-associated domain protein FtsQ-type</fullName>
    </submittedName>
</protein>
<evidence type="ECO:0000256" key="5">
    <source>
        <dbReference type="ARBA" id="ARBA00022989"/>
    </source>
</evidence>
<dbReference type="InterPro" id="IPR034746">
    <property type="entry name" value="POTRA"/>
</dbReference>
<proteinExistence type="predicted"/>
<dbReference type="RefSeq" id="WP_013704234.1">
    <property type="nucleotide sequence ID" value="NC_015387.1"/>
</dbReference>
<dbReference type="OrthoDB" id="31612at2"/>
<evidence type="ECO:0000256" key="2">
    <source>
        <dbReference type="ARBA" id="ARBA00022475"/>
    </source>
</evidence>
<name>F2NML7_MARHT</name>
<dbReference type="KEGG" id="mhd:Marky_1452"/>
<dbReference type="Pfam" id="PF08478">
    <property type="entry name" value="POTRA_1"/>
    <property type="match status" value="1"/>
</dbReference>
<dbReference type="PROSITE" id="PS51779">
    <property type="entry name" value="POTRA"/>
    <property type="match status" value="1"/>
</dbReference>
<organism evidence="9 10">
    <name type="scientific">Marinithermus hydrothermalis (strain DSM 14884 / JCM 11576 / T1)</name>
    <dbReference type="NCBI Taxonomy" id="869210"/>
    <lineage>
        <taxon>Bacteria</taxon>
        <taxon>Thermotogati</taxon>
        <taxon>Deinococcota</taxon>
        <taxon>Deinococci</taxon>
        <taxon>Thermales</taxon>
        <taxon>Thermaceae</taxon>
        <taxon>Marinithermus</taxon>
    </lineage>
</organism>
<dbReference type="AlphaFoldDB" id="F2NML7"/>
<dbReference type="GO" id="GO:0090529">
    <property type="term" value="P:cell septum assembly"/>
    <property type="evidence" value="ECO:0007669"/>
    <property type="project" value="InterPro"/>
</dbReference>
<evidence type="ECO:0000256" key="3">
    <source>
        <dbReference type="ARBA" id="ARBA00022618"/>
    </source>
</evidence>
<evidence type="ECO:0000259" key="8">
    <source>
        <dbReference type="PROSITE" id="PS51779"/>
    </source>
</evidence>
<evidence type="ECO:0000313" key="9">
    <source>
        <dbReference type="EMBL" id="AEB12187.1"/>
    </source>
</evidence>
<evidence type="ECO:0000256" key="6">
    <source>
        <dbReference type="ARBA" id="ARBA00023136"/>
    </source>
</evidence>
<comment type="subcellular location">
    <subcellularLocation>
        <location evidence="1">Membrane</location>
    </subcellularLocation>
</comment>
<evidence type="ECO:0000313" key="10">
    <source>
        <dbReference type="Proteomes" id="UP000007030"/>
    </source>
</evidence>
<evidence type="ECO:0000256" key="7">
    <source>
        <dbReference type="ARBA" id="ARBA00023306"/>
    </source>
</evidence>
<evidence type="ECO:0000256" key="1">
    <source>
        <dbReference type="ARBA" id="ARBA00004370"/>
    </source>
</evidence>
<evidence type="ECO:0000256" key="4">
    <source>
        <dbReference type="ARBA" id="ARBA00022692"/>
    </source>
</evidence>
<sequence>MSRLLVAVLALATAYVASLVVLPIEKVEVVGTAHLTKPEVQRLTGLYPGESWLWATSFKLRALRADPWVKAARIERPALGVVRVVVTERVPVATLVRGKEERLGLAGDGTVLPGAPRVGPEIQGFGPDRTREALEIVRLFPDATSIHYTPAGFSVNWQGRKLWAPDARSLRAVADRARMSASTEYYAYTWGVSLRR</sequence>
<gene>
    <name evidence="9" type="ordered locus">Marky_1452</name>
</gene>
<keyword evidence="4" id="KW-0812">Transmembrane</keyword>
<dbReference type="PANTHER" id="PTHR35851">
    <property type="entry name" value="CELL DIVISION PROTEIN FTSQ"/>
    <property type="match status" value="1"/>
</dbReference>
<keyword evidence="10" id="KW-1185">Reference proteome</keyword>
<dbReference type="HOGENOM" id="CLU_063837_0_0_0"/>
<dbReference type="GO" id="GO:0016020">
    <property type="term" value="C:membrane"/>
    <property type="evidence" value="ECO:0007669"/>
    <property type="project" value="UniProtKB-SubCell"/>
</dbReference>
<dbReference type="Proteomes" id="UP000007030">
    <property type="component" value="Chromosome"/>
</dbReference>
<dbReference type="InterPro" id="IPR026579">
    <property type="entry name" value="FtsQ"/>
</dbReference>
<dbReference type="STRING" id="869210.Marky_1452"/>
<keyword evidence="3" id="KW-0132">Cell division</keyword>
<dbReference type="Gene3D" id="3.10.20.310">
    <property type="entry name" value="membrane protein fhac"/>
    <property type="match status" value="1"/>
</dbReference>